<dbReference type="PANTHER" id="PTHR42987">
    <property type="entry name" value="PEPTIDASE S49"/>
    <property type="match status" value="1"/>
</dbReference>
<evidence type="ECO:0000256" key="1">
    <source>
        <dbReference type="ARBA" id="ARBA00008683"/>
    </source>
</evidence>
<dbReference type="GO" id="GO:0008236">
    <property type="term" value="F:serine-type peptidase activity"/>
    <property type="evidence" value="ECO:0007669"/>
    <property type="project" value="UniProtKB-KW"/>
</dbReference>
<dbReference type="Gene3D" id="3.90.226.10">
    <property type="entry name" value="2-enoyl-CoA Hydratase, Chain A, domain 1"/>
    <property type="match status" value="2"/>
</dbReference>
<dbReference type="NCBIfam" id="TIGR00706">
    <property type="entry name" value="SppA_dom"/>
    <property type="match status" value="1"/>
</dbReference>
<evidence type="ECO:0000256" key="4">
    <source>
        <dbReference type="ARBA" id="ARBA00022825"/>
    </source>
</evidence>
<evidence type="ECO:0000313" key="7">
    <source>
        <dbReference type="Proteomes" id="UP000318138"/>
    </source>
</evidence>
<evidence type="ECO:0000259" key="5">
    <source>
        <dbReference type="Pfam" id="PF01343"/>
    </source>
</evidence>
<reference evidence="7" key="1">
    <citation type="submission" date="2019-07" db="EMBL/GenBank/DDBJ databases">
        <title>Bacillus alkalisoli sp. nov. isolated from saline soil.</title>
        <authorList>
            <person name="Sun J.-Q."/>
            <person name="Xu L."/>
        </authorList>
    </citation>
    <scope>NUCLEOTIDE SEQUENCE [LARGE SCALE GENOMIC DNA]</scope>
    <source>
        <strain evidence="7">M4U3P1</strain>
    </source>
</reference>
<dbReference type="AlphaFoldDB" id="A0A859FGA6"/>
<organism evidence="6 7">
    <name type="scientific">Paenalkalicoccus suaedae</name>
    <dbReference type="NCBI Taxonomy" id="2592382"/>
    <lineage>
        <taxon>Bacteria</taxon>
        <taxon>Bacillati</taxon>
        <taxon>Bacillota</taxon>
        <taxon>Bacilli</taxon>
        <taxon>Bacillales</taxon>
        <taxon>Bacillaceae</taxon>
        <taxon>Paenalkalicoccus</taxon>
    </lineage>
</organism>
<protein>
    <submittedName>
        <fullName evidence="6">Signal peptide peptidase SppA</fullName>
    </submittedName>
</protein>
<keyword evidence="3" id="KW-0378">Hydrolase</keyword>
<evidence type="ECO:0000256" key="3">
    <source>
        <dbReference type="ARBA" id="ARBA00022801"/>
    </source>
</evidence>
<name>A0A859FGA6_9BACI</name>
<dbReference type="InterPro" id="IPR004635">
    <property type="entry name" value="Pept_S49_SppA"/>
</dbReference>
<evidence type="ECO:0000256" key="2">
    <source>
        <dbReference type="ARBA" id="ARBA00022670"/>
    </source>
</evidence>
<keyword evidence="7" id="KW-1185">Reference proteome</keyword>
<comment type="similarity">
    <text evidence="1">Belongs to the peptidase S49 family.</text>
</comment>
<dbReference type="CDD" id="cd07023">
    <property type="entry name" value="S49_Sppa_N_C"/>
    <property type="match status" value="1"/>
</dbReference>
<evidence type="ECO:0000313" key="6">
    <source>
        <dbReference type="EMBL" id="QKS72061.1"/>
    </source>
</evidence>
<feature type="domain" description="Peptidase S49" evidence="5">
    <location>
        <begin position="127"/>
        <end position="274"/>
    </location>
</feature>
<dbReference type="Pfam" id="PF01343">
    <property type="entry name" value="Peptidase_S49"/>
    <property type="match status" value="1"/>
</dbReference>
<proteinExistence type="inferred from homology"/>
<dbReference type="PANTHER" id="PTHR42987:SF7">
    <property type="entry name" value="SIGNAL PEPTIDE PEPTIDASE SPPA-RELATED"/>
    <property type="match status" value="1"/>
</dbReference>
<sequence>MNGKRWIALIAAASLLLFSSAISFFQAGLGSNMEEFFASTTDPVNERVIEPGTGRDKIAVLSLDGIIQGGAAGLFGGGYDHQLFLSQLDHAANDPNVSGVVLRVNTPGGGVVESDEIHRKIVELQEDFGKPVYVAMGSQAASGGYYVSAPAEAIYANPQTITGSLGVIMSSINFSGLAEDLGIEEQVIKSGPYKDIMSATREMTDDEREILQSIVDDAYGQFVDVIDSGRDNLSREQVLELADGRIYTGSQAAENGLIDGVGDTTDVIEALKENLGQPDITVVEYEPGLGFGSLLGSTLDGVFNQQAQLTDFLNQHQGPKLMYLYTD</sequence>
<dbReference type="EMBL" id="CP041372">
    <property type="protein sequence ID" value="QKS72061.1"/>
    <property type="molecule type" value="Genomic_DNA"/>
</dbReference>
<dbReference type="InterPro" id="IPR029045">
    <property type="entry name" value="ClpP/crotonase-like_dom_sf"/>
</dbReference>
<dbReference type="KEGG" id="psua:FLK61_35965"/>
<dbReference type="Proteomes" id="UP000318138">
    <property type="component" value="Chromosome"/>
</dbReference>
<keyword evidence="4" id="KW-0720">Serine protease</keyword>
<dbReference type="GO" id="GO:0006508">
    <property type="term" value="P:proteolysis"/>
    <property type="evidence" value="ECO:0007669"/>
    <property type="project" value="UniProtKB-KW"/>
</dbReference>
<gene>
    <name evidence="6" type="primary">sppA</name>
    <name evidence="6" type="ORF">FLK61_35965</name>
</gene>
<keyword evidence="2" id="KW-0645">Protease</keyword>
<accession>A0A859FGA6</accession>
<dbReference type="RefSeq" id="WP_176010044.1">
    <property type="nucleotide sequence ID" value="NZ_CP041372.2"/>
</dbReference>
<dbReference type="InterPro" id="IPR047272">
    <property type="entry name" value="S49_SppA_C"/>
</dbReference>
<dbReference type="SUPFAM" id="SSF52096">
    <property type="entry name" value="ClpP/crotonase"/>
    <property type="match status" value="1"/>
</dbReference>
<dbReference type="InterPro" id="IPR002142">
    <property type="entry name" value="Peptidase_S49"/>
</dbReference>